<organism evidence="2 3">
    <name type="scientific">Grifola frondosa</name>
    <name type="common">Maitake</name>
    <name type="synonym">Polyporus frondosus</name>
    <dbReference type="NCBI Taxonomy" id="5627"/>
    <lineage>
        <taxon>Eukaryota</taxon>
        <taxon>Fungi</taxon>
        <taxon>Dikarya</taxon>
        <taxon>Basidiomycota</taxon>
        <taxon>Agaricomycotina</taxon>
        <taxon>Agaricomycetes</taxon>
        <taxon>Polyporales</taxon>
        <taxon>Grifolaceae</taxon>
        <taxon>Grifola</taxon>
    </lineage>
</organism>
<dbReference type="STRING" id="5627.A0A1C7LVU5"/>
<reference evidence="2 3" key="1">
    <citation type="submission" date="2016-03" db="EMBL/GenBank/DDBJ databases">
        <title>Whole genome sequencing of Grifola frondosa 9006-11.</title>
        <authorList>
            <person name="Min B."/>
            <person name="Park H."/>
            <person name="Kim J.-G."/>
            <person name="Cho H."/>
            <person name="Oh Y.-L."/>
            <person name="Kong W.-S."/>
            <person name="Choi I.-G."/>
        </authorList>
    </citation>
    <scope>NUCLEOTIDE SEQUENCE [LARGE SCALE GENOMIC DNA]</scope>
    <source>
        <strain evidence="2 3">9006-11</strain>
    </source>
</reference>
<dbReference type="OMA" id="TIDCFEN"/>
<dbReference type="PANTHER" id="PTHR12984:SF3">
    <property type="entry name" value="N-TERMINAL KINASE-LIKE PROTEIN"/>
    <property type="match status" value="1"/>
</dbReference>
<dbReference type="GO" id="GO:0005737">
    <property type="term" value="C:cytoplasm"/>
    <property type="evidence" value="ECO:0007669"/>
    <property type="project" value="TreeGrafter"/>
</dbReference>
<name>A0A1C7LVU5_GRIFR</name>
<dbReference type="GO" id="GO:0016301">
    <property type="term" value="F:kinase activity"/>
    <property type="evidence" value="ECO:0007669"/>
    <property type="project" value="UniProtKB-KW"/>
</dbReference>
<evidence type="ECO:0000313" key="3">
    <source>
        <dbReference type="Proteomes" id="UP000092993"/>
    </source>
</evidence>
<comment type="caution">
    <text evidence="2">The sequence shown here is derived from an EMBL/GenBank/DDBJ whole genome shotgun (WGS) entry which is preliminary data.</text>
</comment>
<dbReference type="InterPro" id="IPR011989">
    <property type="entry name" value="ARM-like"/>
</dbReference>
<dbReference type="Gene3D" id="1.25.10.10">
    <property type="entry name" value="Leucine-rich Repeat Variant"/>
    <property type="match status" value="1"/>
</dbReference>
<evidence type="ECO:0000313" key="2">
    <source>
        <dbReference type="EMBL" id="OBZ68346.1"/>
    </source>
</evidence>
<dbReference type="InterPro" id="IPR016024">
    <property type="entry name" value="ARM-type_fold"/>
</dbReference>
<feature type="region of interest" description="Disordered" evidence="1">
    <location>
        <begin position="450"/>
        <end position="502"/>
    </location>
</feature>
<dbReference type="EMBL" id="LUGG01000022">
    <property type="protein sequence ID" value="OBZ68346.1"/>
    <property type="molecule type" value="Genomic_DNA"/>
</dbReference>
<dbReference type="InterPro" id="IPR051177">
    <property type="entry name" value="CIK-Related_Protein"/>
</dbReference>
<dbReference type="PANTHER" id="PTHR12984">
    <property type="entry name" value="SCY1-RELATED S/T PROTEIN KINASE-LIKE"/>
    <property type="match status" value="1"/>
</dbReference>
<feature type="compositionally biased region" description="Basic and acidic residues" evidence="1">
    <location>
        <begin position="673"/>
        <end position="696"/>
    </location>
</feature>
<sequence length="707" mass="74617">MGGLVPDSSTYASPEVKKNGWSSLKELNPAAADAYALGLLIHFVFNPSVPLPATAHPPHPPPTASSRGSIPASIFPTYKRLLNPNPKARLTPAHFLDLGMAETAGDGSGFFASNRLVKVSAGLDNFNLASEAEKALLLRTLKESASSFPTEFASYRILPSLISALEFGGASAAAILPLVLQFGKGIAPADYASVILVHLVKLYTSPDRGTRMALLDHLSEYADKLDKKMVVDKIWPNLQTGFTDTVAIIREATVKSIILLSDKFNERIMNNDLLRHLAKMQADPEPSIRTNTCILIGRLGPSLGYNTKRKVLVPAFARALKDPFVHARVAGLMALMATVECFDIEDLASKVIPNMAFTMVDQEKLVRDQAFKAMELFVKKLEEHAAAMPETAIVENDVLSIGAFPPAAPGPNTLVNSAAGAAGALAGWAISSLGKKLAAADLQSTMGSAVGSAVDRSTSAPLPLGTSGMSNGSGSGLAGALPTPKLETRLSSGGATRSLASTSSAKAMHLGASKASTSLNVPPEWAEEAAAELEASQSNPWGNDDLMDVNADQDDWSAFESAAVTDTQNVGLGLGDVHRRNGSFAAQELNDPWADLTTSTKNTRSSGEWGISPRSSLSVPPARAATSPHIVNAAQLSLSPRLVPARSPTPSDSGRTDHNVGTPSTLHSTVGMSKEEKAAEMARRKEERKQRIAALKEHKKQAGGPKP</sequence>
<evidence type="ECO:0000256" key="1">
    <source>
        <dbReference type="SAM" id="MobiDB-lite"/>
    </source>
</evidence>
<accession>A0A1C7LVU5</accession>
<dbReference type="OrthoDB" id="447103at2759"/>
<feature type="compositionally biased region" description="Polar residues" evidence="1">
    <location>
        <begin position="489"/>
        <end position="502"/>
    </location>
</feature>
<feature type="compositionally biased region" description="Polar residues" evidence="1">
    <location>
        <begin position="596"/>
        <end position="606"/>
    </location>
</feature>
<keyword evidence="3" id="KW-1185">Reference proteome</keyword>
<protein>
    <submittedName>
        <fullName evidence="2">N-terminal kinase-like protein</fullName>
    </submittedName>
</protein>
<proteinExistence type="predicted"/>
<dbReference type="Proteomes" id="UP000092993">
    <property type="component" value="Unassembled WGS sequence"/>
</dbReference>
<keyword evidence="2" id="KW-0418">Kinase</keyword>
<dbReference type="AlphaFoldDB" id="A0A1C7LVU5"/>
<keyword evidence="2" id="KW-0808">Transferase</keyword>
<dbReference type="GO" id="GO:0006409">
    <property type="term" value="P:tRNA export from nucleus"/>
    <property type="evidence" value="ECO:0007669"/>
    <property type="project" value="TreeGrafter"/>
</dbReference>
<dbReference type="SUPFAM" id="SSF48371">
    <property type="entry name" value="ARM repeat"/>
    <property type="match status" value="1"/>
</dbReference>
<gene>
    <name evidence="2" type="primary">Scyl1</name>
    <name evidence="2" type="ORF">A0H81_11789</name>
</gene>
<feature type="compositionally biased region" description="Polar residues" evidence="1">
    <location>
        <begin position="648"/>
        <end position="671"/>
    </location>
</feature>
<feature type="region of interest" description="Disordered" evidence="1">
    <location>
        <begin position="595"/>
        <end position="707"/>
    </location>
</feature>